<gene>
    <name evidence="1" type="ORF">A2Y64_06515</name>
</gene>
<comment type="caution">
    <text evidence="1">The sequence shown here is derived from an EMBL/GenBank/DDBJ whole genome shotgun (WGS) entry which is preliminary data.</text>
</comment>
<proteinExistence type="predicted"/>
<organism evidence="1 2">
    <name type="scientific">Candidatus Coatesbacteria bacterium RBG_13_66_14</name>
    <dbReference type="NCBI Taxonomy" id="1817816"/>
    <lineage>
        <taxon>Bacteria</taxon>
        <taxon>Candidatus Coatesiibacteriota</taxon>
    </lineage>
</organism>
<dbReference type="EMBL" id="MFAF01000032">
    <property type="protein sequence ID" value="OGD78536.1"/>
    <property type="molecule type" value="Genomic_DNA"/>
</dbReference>
<dbReference type="Proteomes" id="UP000177187">
    <property type="component" value="Unassembled WGS sequence"/>
</dbReference>
<dbReference type="InterPro" id="IPR011009">
    <property type="entry name" value="Kinase-like_dom_sf"/>
</dbReference>
<dbReference type="SUPFAM" id="SSF56112">
    <property type="entry name" value="Protein kinase-like (PK-like)"/>
    <property type="match status" value="1"/>
</dbReference>
<sequence length="479" mass="52639">MDTPDQTSVVEAVKGQMALLADPRRWRVSDDRLSGADIETLWHHPPQTHLLVRVKPATDDRGLTFYLPLLITPERPPEGGVPLDIGDCECFASDPFLSPPALMTLLKSAGVGNAGRLRLDFPPIGPFATAAHNPLFKPSGCDTAPLLEREGEPSTNHLYRLDVRDAGGEHALVAKRYLPREEPGRGDREWELATALSSELVPRPVGRLADTRTGNTLVGFYEFVPGVEVGLVLWKLYGLLGIVPTGSVLARVRVVFAKSLRTLASFHDQIAQRMKCDAGRGPVNEGLFHRAEDDVRALRGYRVSSKAYRAIIAGLVSSLEGGNPVFHGPRPVHGDLMWRQVVWRMGPGKGEELDPLTLPLEPPEEMPGRLTVMDAESWRAGYLEEDLAGLAAADNFMLALQERDRFAPVIFAALWHAACQAHGWDSDAARRSLRPLLSLVRLRHLHDAAYYAGAKGDNPAKTAEYDRYVRVSLHLAGLV</sequence>
<accession>A0A1F5FG08</accession>
<evidence type="ECO:0000313" key="1">
    <source>
        <dbReference type="EMBL" id="OGD78536.1"/>
    </source>
</evidence>
<name>A0A1F5FG08_9BACT</name>
<reference evidence="1 2" key="1">
    <citation type="journal article" date="2016" name="Nat. Commun.">
        <title>Thousands of microbial genomes shed light on interconnected biogeochemical processes in an aquifer system.</title>
        <authorList>
            <person name="Anantharaman K."/>
            <person name="Brown C.T."/>
            <person name="Hug L.A."/>
            <person name="Sharon I."/>
            <person name="Castelle C.J."/>
            <person name="Probst A.J."/>
            <person name="Thomas B.C."/>
            <person name="Singh A."/>
            <person name="Wilkins M.J."/>
            <person name="Karaoz U."/>
            <person name="Brodie E.L."/>
            <person name="Williams K.H."/>
            <person name="Hubbard S.S."/>
            <person name="Banfield J.F."/>
        </authorList>
    </citation>
    <scope>NUCLEOTIDE SEQUENCE [LARGE SCALE GENOMIC DNA]</scope>
</reference>
<protein>
    <submittedName>
        <fullName evidence="1">Uncharacterized protein</fullName>
    </submittedName>
</protein>
<evidence type="ECO:0000313" key="2">
    <source>
        <dbReference type="Proteomes" id="UP000177187"/>
    </source>
</evidence>
<dbReference type="AlphaFoldDB" id="A0A1F5FG08"/>